<dbReference type="Proteomes" id="UP000637695">
    <property type="component" value="Unassembled WGS sequence"/>
</dbReference>
<accession>A0A917KC07</accession>
<dbReference type="AlphaFoldDB" id="A0A917KC07"/>
<feature type="region of interest" description="Disordered" evidence="1">
    <location>
        <begin position="1"/>
        <end position="22"/>
    </location>
</feature>
<reference evidence="2" key="2">
    <citation type="submission" date="2020-09" db="EMBL/GenBank/DDBJ databases">
        <authorList>
            <person name="Sun Q."/>
            <person name="Ohkuma M."/>
        </authorList>
    </citation>
    <scope>NUCLEOTIDE SEQUENCE</scope>
    <source>
        <strain evidence="2">JCM 18487</strain>
    </source>
</reference>
<evidence type="ECO:0000313" key="3">
    <source>
        <dbReference type="Proteomes" id="UP000637695"/>
    </source>
</evidence>
<feature type="region of interest" description="Disordered" evidence="1">
    <location>
        <begin position="54"/>
        <end position="77"/>
    </location>
</feature>
<evidence type="ECO:0000313" key="2">
    <source>
        <dbReference type="EMBL" id="GGJ05470.1"/>
    </source>
</evidence>
<keyword evidence="3" id="KW-1185">Reference proteome</keyword>
<gene>
    <name evidence="2" type="ORF">GCM10010885_13240</name>
</gene>
<comment type="caution">
    <text evidence="2">The sequence shown here is derived from an EMBL/GenBank/DDBJ whole genome shotgun (WGS) entry which is preliminary data.</text>
</comment>
<proteinExistence type="predicted"/>
<reference evidence="2" key="1">
    <citation type="journal article" date="2014" name="Int. J. Syst. Evol. Microbiol.">
        <title>Complete genome sequence of Corynebacterium casei LMG S-19264T (=DSM 44701T), isolated from a smear-ripened cheese.</title>
        <authorList>
            <consortium name="US DOE Joint Genome Institute (JGI-PGF)"/>
            <person name="Walter F."/>
            <person name="Albersmeier A."/>
            <person name="Kalinowski J."/>
            <person name="Ruckert C."/>
        </authorList>
    </citation>
    <scope>NUCLEOTIDE SEQUENCE</scope>
    <source>
        <strain evidence="2">JCM 18487</strain>
    </source>
</reference>
<name>A0A917KC07_9BACL</name>
<evidence type="ECO:0000256" key="1">
    <source>
        <dbReference type="SAM" id="MobiDB-lite"/>
    </source>
</evidence>
<dbReference type="RefSeq" id="WP_188881937.1">
    <property type="nucleotide sequence ID" value="NZ_BMOY01000017.1"/>
</dbReference>
<dbReference type="EMBL" id="BMOY01000017">
    <property type="protein sequence ID" value="GGJ05470.1"/>
    <property type="molecule type" value="Genomic_DNA"/>
</dbReference>
<sequence length="77" mass="8387">MSSNQRPFRTVQAARDKAAHAVPGLSSLHDGVEQMPAHDAHTESVIDEIDRMRGDGGVAPEIEHTRADDAPLPNHLR</sequence>
<organism evidence="2 3">
    <name type="scientific">Alicyclobacillus cellulosilyticus</name>
    <dbReference type="NCBI Taxonomy" id="1003997"/>
    <lineage>
        <taxon>Bacteria</taxon>
        <taxon>Bacillati</taxon>
        <taxon>Bacillota</taxon>
        <taxon>Bacilli</taxon>
        <taxon>Bacillales</taxon>
        <taxon>Alicyclobacillaceae</taxon>
        <taxon>Alicyclobacillus</taxon>
    </lineage>
</organism>
<protein>
    <submittedName>
        <fullName evidence="2">Uncharacterized protein</fullName>
    </submittedName>
</protein>